<dbReference type="EMBL" id="QBUD01000003">
    <property type="protein sequence ID" value="PUB16240.1"/>
    <property type="molecule type" value="Genomic_DNA"/>
</dbReference>
<sequence>MNKAILLAACLFGQAAIAQTTVDIPIDEASVIARRALFAGETELALQIARGLLQVNPDDREALLLVAAGAPRVGQATQGRIAGARAYRLAQNDIQAYEAARLTALAAANEERFTLSTFWLRRALIYVPNDSERERTLADARTVRRANPWSTSIGFSVAPSNNVNGGVDDADGGTVGVLTQTFSADAVAQPGVRASLNFGTSYRFHESPVDRASVSLQYQAARVKLRDEVVENPFYEAAIQSGRSTEGIAETVQLDAAQFGLDYLSVGVSYDRALEIGTVGVRYDTGLLEFGEERIYDFNRATLSFSRALTEDTTLQLVGRREIQEHENENTGQVRRTTLIAGLSYRLGNGDRISTSYTKLDSESESINYTYDEWSWEVGYGWAEPIGPVSVSVSAGIKRADYPSYFLSFADGRQDEGYFYGIELDFPEFEYAGFSPGISIQGTDTESNVSRFTRNSISTQLTINSAF</sequence>
<feature type="signal peptide" evidence="1">
    <location>
        <begin position="1"/>
        <end position="18"/>
    </location>
</feature>
<name>A0A2T6KJU3_9RHOB</name>
<evidence type="ECO:0000259" key="2">
    <source>
        <dbReference type="Pfam" id="PF04575"/>
    </source>
</evidence>
<dbReference type="AlphaFoldDB" id="A0A2T6KJU3"/>
<feature type="domain" description="Surface lipoprotein assembly modifier C-terminal" evidence="2">
    <location>
        <begin position="199"/>
        <end position="453"/>
    </location>
</feature>
<keyword evidence="1" id="KW-0732">Signal</keyword>
<evidence type="ECO:0000313" key="3">
    <source>
        <dbReference type="EMBL" id="PUB16240.1"/>
    </source>
</evidence>
<dbReference type="Pfam" id="PF04575">
    <property type="entry name" value="SlipAM"/>
    <property type="match status" value="1"/>
</dbReference>
<dbReference type="Proteomes" id="UP000244523">
    <property type="component" value="Unassembled WGS sequence"/>
</dbReference>
<protein>
    <submittedName>
        <fullName evidence="3">Uncharacterized protein DUF560</fullName>
    </submittedName>
</protein>
<comment type="caution">
    <text evidence="3">The sequence shown here is derived from an EMBL/GenBank/DDBJ whole genome shotgun (WGS) entry which is preliminary data.</text>
</comment>
<dbReference type="RefSeq" id="WP_168769436.1">
    <property type="nucleotide sequence ID" value="NZ_QBUD01000003.1"/>
</dbReference>
<gene>
    <name evidence="3" type="ORF">C8N45_10394</name>
</gene>
<keyword evidence="4" id="KW-1185">Reference proteome</keyword>
<proteinExistence type="predicted"/>
<reference evidence="3 4" key="1">
    <citation type="submission" date="2018-04" db="EMBL/GenBank/DDBJ databases">
        <title>Genomic Encyclopedia of Archaeal and Bacterial Type Strains, Phase II (KMG-II): from individual species to whole genera.</title>
        <authorList>
            <person name="Goeker M."/>
        </authorList>
    </citation>
    <scope>NUCLEOTIDE SEQUENCE [LARGE SCALE GENOMIC DNA]</scope>
    <source>
        <strain evidence="3 4">DSM 29955</strain>
    </source>
</reference>
<evidence type="ECO:0000313" key="4">
    <source>
        <dbReference type="Proteomes" id="UP000244523"/>
    </source>
</evidence>
<accession>A0A2T6KJU3</accession>
<evidence type="ECO:0000256" key="1">
    <source>
        <dbReference type="SAM" id="SignalP"/>
    </source>
</evidence>
<organism evidence="3 4">
    <name type="scientific">Yoonia sediminilitoris</name>
    <dbReference type="NCBI Taxonomy" id="1286148"/>
    <lineage>
        <taxon>Bacteria</taxon>
        <taxon>Pseudomonadati</taxon>
        <taxon>Pseudomonadota</taxon>
        <taxon>Alphaproteobacteria</taxon>
        <taxon>Rhodobacterales</taxon>
        <taxon>Paracoccaceae</taxon>
        <taxon>Yoonia</taxon>
    </lineage>
</organism>
<feature type="chain" id="PRO_5015512488" evidence="1">
    <location>
        <begin position="19"/>
        <end position="467"/>
    </location>
</feature>
<dbReference type="InterPro" id="IPR007655">
    <property type="entry name" value="Slam_C"/>
</dbReference>